<accession>A0AAD7E9P7</accession>
<evidence type="ECO:0000313" key="2">
    <source>
        <dbReference type="EMBL" id="KAJ7305382.1"/>
    </source>
</evidence>
<evidence type="ECO:0000313" key="3">
    <source>
        <dbReference type="Proteomes" id="UP001218218"/>
    </source>
</evidence>
<organism evidence="2 3">
    <name type="scientific">Mycena albidolilacea</name>
    <dbReference type="NCBI Taxonomy" id="1033008"/>
    <lineage>
        <taxon>Eukaryota</taxon>
        <taxon>Fungi</taxon>
        <taxon>Dikarya</taxon>
        <taxon>Basidiomycota</taxon>
        <taxon>Agaricomycotina</taxon>
        <taxon>Agaricomycetes</taxon>
        <taxon>Agaricomycetidae</taxon>
        <taxon>Agaricales</taxon>
        <taxon>Marasmiineae</taxon>
        <taxon>Mycenaceae</taxon>
        <taxon>Mycena</taxon>
    </lineage>
</organism>
<dbReference type="EMBL" id="JARIHO010000097">
    <property type="protein sequence ID" value="KAJ7305382.1"/>
    <property type="molecule type" value="Genomic_DNA"/>
</dbReference>
<evidence type="ECO:0000256" key="1">
    <source>
        <dbReference type="SAM" id="MobiDB-lite"/>
    </source>
</evidence>
<comment type="caution">
    <text evidence="2">The sequence shown here is derived from an EMBL/GenBank/DDBJ whole genome shotgun (WGS) entry which is preliminary data.</text>
</comment>
<gene>
    <name evidence="2" type="ORF">DFH08DRAFT_825076</name>
</gene>
<dbReference type="AlphaFoldDB" id="A0AAD7E9P7"/>
<proteinExistence type="predicted"/>
<sequence>MTFLYDDVLGGQWGNLCGVDALNQKGKFCYVLMIWRYRAGALDDIEVPPKGAVDEPEGSQEAQVSFRVGCKAQRALTEGNRCTLALAGDRVLLSGRQLSTLQETTRDRTFCVLGSELLDEAGKAEQSLNLSQMHEQEWSCGLRGPTYMVTIKSPPELQRDDFERKIIVVSDTLYGFEGNKRENTVDAPAGNEDNRDGREGGRMKVMVSHAFTANEANTLQMKGAGPRLLMWITPQSGSERWVKTCVHGQKERKREGGGSTLNEILDTTHHEITTVTKSNLDVKYDVRVDYGDEWRFTVAKDVGAAVRTHAGGAGRRMGYRRGLWHSTATFFGTHIGDSIGRPSTPYASHGNPSPSWLCAHGECAQNWQRIHAPLFYVLTVIGLCNSSPSQLVLSNMPGIALNIVCLGLLMNYVDQKSDEDASIGFQGSPVDPAGATTQNGVSSRSYDIYNKERKILVEDDSSLPQFDVAPTRMHGRDGGPIPNPDNPPFGVSITPAHELLR</sequence>
<reference evidence="2" key="1">
    <citation type="submission" date="2023-03" db="EMBL/GenBank/DDBJ databases">
        <title>Massive genome expansion in bonnet fungi (Mycena s.s.) driven by repeated elements and novel gene families across ecological guilds.</title>
        <authorList>
            <consortium name="Lawrence Berkeley National Laboratory"/>
            <person name="Harder C.B."/>
            <person name="Miyauchi S."/>
            <person name="Viragh M."/>
            <person name="Kuo A."/>
            <person name="Thoen E."/>
            <person name="Andreopoulos B."/>
            <person name="Lu D."/>
            <person name="Skrede I."/>
            <person name="Drula E."/>
            <person name="Henrissat B."/>
            <person name="Morin E."/>
            <person name="Kohler A."/>
            <person name="Barry K."/>
            <person name="LaButti K."/>
            <person name="Morin E."/>
            <person name="Salamov A."/>
            <person name="Lipzen A."/>
            <person name="Mereny Z."/>
            <person name="Hegedus B."/>
            <person name="Baldrian P."/>
            <person name="Stursova M."/>
            <person name="Weitz H."/>
            <person name="Taylor A."/>
            <person name="Grigoriev I.V."/>
            <person name="Nagy L.G."/>
            <person name="Martin F."/>
            <person name="Kauserud H."/>
        </authorList>
    </citation>
    <scope>NUCLEOTIDE SEQUENCE</scope>
    <source>
        <strain evidence="2">CBHHK002</strain>
    </source>
</reference>
<feature type="region of interest" description="Disordered" evidence="1">
    <location>
        <begin position="465"/>
        <end position="494"/>
    </location>
</feature>
<dbReference type="Proteomes" id="UP001218218">
    <property type="component" value="Unassembled WGS sequence"/>
</dbReference>
<protein>
    <submittedName>
        <fullName evidence="2">Uncharacterized protein</fullName>
    </submittedName>
</protein>
<name>A0AAD7E9P7_9AGAR</name>
<feature type="region of interest" description="Disordered" evidence="1">
    <location>
        <begin position="180"/>
        <end position="199"/>
    </location>
</feature>
<keyword evidence="3" id="KW-1185">Reference proteome</keyword>